<dbReference type="AlphaFoldDB" id="A0A9P9F399"/>
<dbReference type="Proteomes" id="UP000717696">
    <property type="component" value="Unassembled WGS sequence"/>
</dbReference>
<evidence type="ECO:0000313" key="1">
    <source>
        <dbReference type="EMBL" id="KAH7152134.1"/>
    </source>
</evidence>
<dbReference type="OrthoDB" id="5042684at2759"/>
<dbReference type="EMBL" id="JAGMUU010000005">
    <property type="protein sequence ID" value="KAH7152134.1"/>
    <property type="molecule type" value="Genomic_DNA"/>
</dbReference>
<gene>
    <name evidence="1" type="ORF">B0J13DRAFT_547694</name>
</gene>
<comment type="caution">
    <text evidence="1">The sequence shown here is derived from an EMBL/GenBank/DDBJ whole genome shotgun (WGS) entry which is preliminary data.</text>
</comment>
<evidence type="ECO:0000313" key="2">
    <source>
        <dbReference type="Proteomes" id="UP000717696"/>
    </source>
</evidence>
<name>A0A9P9F399_9HYPO</name>
<keyword evidence="2" id="KW-1185">Reference proteome</keyword>
<proteinExistence type="predicted"/>
<reference evidence="1" key="1">
    <citation type="journal article" date="2021" name="Nat. Commun.">
        <title>Genetic determinants of endophytism in the Arabidopsis root mycobiome.</title>
        <authorList>
            <person name="Mesny F."/>
            <person name="Miyauchi S."/>
            <person name="Thiergart T."/>
            <person name="Pickel B."/>
            <person name="Atanasova L."/>
            <person name="Karlsson M."/>
            <person name="Huettel B."/>
            <person name="Barry K.W."/>
            <person name="Haridas S."/>
            <person name="Chen C."/>
            <person name="Bauer D."/>
            <person name="Andreopoulos W."/>
            <person name="Pangilinan J."/>
            <person name="LaButti K."/>
            <person name="Riley R."/>
            <person name="Lipzen A."/>
            <person name="Clum A."/>
            <person name="Drula E."/>
            <person name="Henrissat B."/>
            <person name="Kohler A."/>
            <person name="Grigoriev I.V."/>
            <person name="Martin F.M."/>
            <person name="Hacquard S."/>
        </authorList>
    </citation>
    <scope>NUCLEOTIDE SEQUENCE</scope>
    <source>
        <strain evidence="1">MPI-CAGE-AT-0021</strain>
    </source>
</reference>
<organism evidence="1 2">
    <name type="scientific">Dactylonectria estremocensis</name>
    <dbReference type="NCBI Taxonomy" id="1079267"/>
    <lineage>
        <taxon>Eukaryota</taxon>
        <taxon>Fungi</taxon>
        <taxon>Dikarya</taxon>
        <taxon>Ascomycota</taxon>
        <taxon>Pezizomycotina</taxon>
        <taxon>Sordariomycetes</taxon>
        <taxon>Hypocreomycetidae</taxon>
        <taxon>Hypocreales</taxon>
        <taxon>Nectriaceae</taxon>
        <taxon>Dactylonectria</taxon>
    </lineage>
</organism>
<protein>
    <submittedName>
        <fullName evidence="1">Uncharacterized protein</fullName>
    </submittedName>
</protein>
<sequence>MDRIIGWPLLGIVAERFGLQDVTRDVEQAITLSYRGDGSSIIDQAREWFTPGQWKAFHNLDIMSMLLFLQLFREVFLTDVSIGEKLMRQYRQMQLDLIFHSIHLLVDQLMNFEAGILPNKSLFSTWRDRHVAPCHECVTLPMNTLLRALMAEHLWPLYPKSYQGSVNDLLDALHEVERTMGMDELEQCNQFSHLMEHLDHTVVGVVESTAR</sequence>
<accession>A0A9P9F399</accession>